<dbReference type="InterPro" id="IPR002403">
    <property type="entry name" value="Cyt_P450_E_grp-IV"/>
</dbReference>
<evidence type="ECO:0000256" key="6">
    <source>
        <dbReference type="PIRSR" id="PIRSR602403-1"/>
    </source>
</evidence>
<evidence type="ECO:0000313" key="9">
    <source>
        <dbReference type="Proteomes" id="UP000799436"/>
    </source>
</evidence>
<evidence type="ECO:0000256" key="4">
    <source>
        <dbReference type="ARBA" id="ARBA00022723"/>
    </source>
</evidence>
<keyword evidence="7" id="KW-0812">Transmembrane</keyword>
<sequence length="511" mass="57440">MAMTGVLEMDRFTLAVVAASVAAIAIIYSYLFKRPSLPKNAPKLISEDWPIIGSLAFFTERWDFFQRQATHSSTGNFSFYAGRYPIIAVSGPEARKTFFDSKALSFTDGYGPLLGGAPDVSTSNTDKDSSDADSSDFGNYFNKRMTTLMKGPTLKTLHPKLLLDARQICDQLAETSITNPFDTIYRMVFLFTMRTVACNEIADDPVLLAKCLHHYESVDGTANPFCIMYPWLPLPSKFKRLYAGGQLYLIFKRIIEARAAAGRREQDALQHLIDQGDSIKDIITFVLGALFAGQLNSGINAAFILCYLASKPYWLAKVRAEVQAAADRHVAPAFAGEPLKERLMRLPLEAWEADFPITDLCLRDSMRLQMNGTAFRRNVSAHDVPIGKSGEVIPAGAFAILAAGEMHYSPDIYREPDEWDPARYLPGREEDKRQEYGWMGWGLGRHPCLGMRFAKLENNMIVAFFLAYFDDIKLADENGRETDRVPPANRNRYTAHKPDEVVYLKYKLAEY</sequence>
<protein>
    <submittedName>
        <fullName evidence="8">Cytochrome P450</fullName>
    </submittedName>
</protein>
<evidence type="ECO:0000256" key="7">
    <source>
        <dbReference type="SAM" id="Phobius"/>
    </source>
</evidence>
<keyword evidence="7" id="KW-1133">Transmembrane helix</keyword>
<feature type="binding site" description="axial binding residue" evidence="6">
    <location>
        <position position="448"/>
    </location>
    <ligand>
        <name>heme</name>
        <dbReference type="ChEBI" id="CHEBI:30413"/>
    </ligand>
    <ligandPart>
        <name>Fe</name>
        <dbReference type="ChEBI" id="CHEBI:18248"/>
    </ligandPart>
</feature>
<evidence type="ECO:0000256" key="3">
    <source>
        <dbReference type="ARBA" id="ARBA00022617"/>
    </source>
</evidence>
<keyword evidence="9" id="KW-1185">Reference proteome</keyword>
<dbReference type="AlphaFoldDB" id="A0A6G1L9T2"/>
<comment type="similarity">
    <text evidence="2">Belongs to the cytochrome P450 family.</text>
</comment>
<organism evidence="8 9">
    <name type="scientific">Teratosphaeria nubilosa</name>
    <dbReference type="NCBI Taxonomy" id="161662"/>
    <lineage>
        <taxon>Eukaryota</taxon>
        <taxon>Fungi</taxon>
        <taxon>Dikarya</taxon>
        <taxon>Ascomycota</taxon>
        <taxon>Pezizomycotina</taxon>
        <taxon>Dothideomycetes</taxon>
        <taxon>Dothideomycetidae</taxon>
        <taxon>Mycosphaerellales</taxon>
        <taxon>Teratosphaeriaceae</taxon>
        <taxon>Teratosphaeria</taxon>
    </lineage>
</organism>
<dbReference type="GO" id="GO:0016705">
    <property type="term" value="F:oxidoreductase activity, acting on paired donors, with incorporation or reduction of molecular oxygen"/>
    <property type="evidence" value="ECO:0007669"/>
    <property type="project" value="InterPro"/>
</dbReference>
<dbReference type="SUPFAM" id="SSF48264">
    <property type="entry name" value="Cytochrome P450"/>
    <property type="match status" value="1"/>
</dbReference>
<dbReference type="GO" id="GO:0020037">
    <property type="term" value="F:heme binding"/>
    <property type="evidence" value="ECO:0007669"/>
    <property type="project" value="InterPro"/>
</dbReference>
<evidence type="ECO:0000256" key="2">
    <source>
        <dbReference type="ARBA" id="ARBA00010617"/>
    </source>
</evidence>
<dbReference type="CDD" id="cd00302">
    <property type="entry name" value="cytochrome_P450"/>
    <property type="match status" value="1"/>
</dbReference>
<gene>
    <name evidence="8" type="ORF">EJ03DRAFT_86735</name>
</gene>
<dbReference type="InterPro" id="IPR001128">
    <property type="entry name" value="Cyt_P450"/>
</dbReference>
<dbReference type="Proteomes" id="UP000799436">
    <property type="component" value="Unassembled WGS sequence"/>
</dbReference>
<keyword evidence="7" id="KW-0472">Membrane</keyword>
<keyword evidence="5 6" id="KW-0408">Iron</keyword>
<dbReference type="InterPro" id="IPR036396">
    <property type="entry name" value="Cyt_P450_sf"/>
</dbReference>
<dbReference type="InterPro" id="IPR050529">
    <property type="entry name" value="CYP450_sterol_14alpha_dmase"/>
</dbReference>
<keyword evidence="4 6" id="KW-0479">Metal-binding</keyword>
<reference evidence="8" key="1">
    <citation type="journal article" date="2020" name="Stud. Mycol.">
        <title>101 Dothideomycetes genomes: a test case for predicting lifestyles and emergence of pathogens.</title>
        <authorList>
            <person name="Haridas S."/>
            <person name="Albert R."/>
            <person name="Binder M."/>
            <person name="Bloem J."/>
            <person name="Labutti K."/>
            <person name="Salamov A."/>
            <person name="Andreopoulos B."/>
            <person name="Baker S."/>
            <person name="Barry K."/>
            <person name="Bills G."/>
            <person name="Bluhm B."/>
            <person name="Cannon C."/>
            <person name="Castanera R."/>
            <person name="Culley D."/>
            <person name="Daum C."/>
            <person name="Ezra D."/>
            <person name="Gonzalez J."/>
            <person name="Henrissat B."/>
            <person name="Kuo A."/>
            <person name="Liang C."/>
            <person name="Lipzen A."/>
            <person name="Lutzoni F."/>
            <person name="Magnuson J."/>
            <person name="Mondo S."/>
            <person name="Nolan M."/>
            <person name="Ohm R."/>
            <person name="Pangilinan J."/>
            <person name="Park H.-J."/>
            <person name="Ramirez L."/>
            <person name="Alfaro M."/>
            <person name="Sun H."/>
            <person name="Tritt A."/>
            <person name="Yoshinaga Y."/>
            <person name="Zwiers L.-H."/>
            <person name="Turgeon B."/>
            <person name="Goodwin S."/>
            <person name="Spatafora J."/>
            <person name="Crous P."/>
            <person name="Grigoriev I."/>
        </authorList>
    </citation>
    <scope>NUCLEOTIDE SEQUENCE</scope>
    <source>
        <strain evidence="8">CBS 116005</strain>
    </source>
</reference>
<dbReference type="OrthoDB" id="1055148at2759"/>
<dbReference type="Gene3D" id="1.10.630.10">
    <property type="entry name" value="Cytochrome P450"/>
    <property type="match status" value="1"/>
</dbReference>
<name>A0A6G1L9T2_9PEZI</name>
<dbReference type="PANTHER" id="PTHR24304">
    <property type="entry name" value="CYTOCHROME P450 FAMILY 7"/>
    <property type="match status" value="1"/>
</dbReference>
<dbReference type="GO" id="GO:0005506">
    <property type="term" value="F:iron ion binding"/>
    <property type="evidence" value="ECO:0007669"/>
    <property type="project" value="InterPro"/>
</dbReference>
<keyword evidence="3 6" id="KW-0349">Heme</keyword>
<dbReference type="EMBL" id="ML995831">
    <property type="protein sequence ID" value="KAF2769691.1"/>
    <property type="molecule type" value="Genomic_DNA"/>
</dbReference>
<feature type="transmembrane region" description="Helical" evidence="7">
    <location>
        <begin position="12"/>
        <end position="32"/>
    </location>
</feature>
<dbReference type="Pfam" id="PF00067">
    <property type="entry name" value="p450"/>
    <property type="match status" value="1"/>
</dbReference>
<proteinExistence type="inferred from homology"/>
<dbReference type="PANTHER" id="PTHR24304:SF2">
    <property type="entry name" value="24-HYDROXYCHOLESTEROL 7-ALPHA-HYDROXYLASE"/>
    <property type="match status" value="1"/>
</dbReference>
<evidence type="ECO:0000256" key="5">
    <source>
        <dbReference type="ARBA" id="ARBA00023004"/>
    </source>
</evidence>
<accession>A0A6G1L9T2</accession>
<evidence type="ECO:0000256" key="1">
    <source>
        <dbReference type="ARBA" id="ARBA00001971"/>
    </source>
</evidence>
<dbReference type="GO" id="GO:0004497">
    <property type="term" value="F:monooxygenase activity"/>
    <property type="evidence" value="ECO:0007669"/>
    <property type="project" value="InterPro"/>
</dbReference>
<evidence type="ECO:0000313" key="8">
    <source>
        <dbReference type="EMBL" id="KAF2769691.1"/>
    </source>
</evidence>
<comment type="cofactor">
    <cofactor evidence="1 6">
        <name>heme</name>
        <dbReference type="ChEBI" id="CHEBI:30413"/>
    </cofactor>
</comment>
<dbReference type="PRINTS" id="PR00465">
    <property type="entry name" value="EP450IV"/>
</dbReference>